<dbReference type="Proteomes" id="UP000573818">
    <property type="component" value="Unassembled WGS sequence"/>
</dbReference>
<feature type="transmembrane region" description="Helical" evidence="5">
    <location>
        <begin position="32"/>
        <end position="52"/>
    </location>
</feature>
<name>A0A7K7EPE4_9SYLV</name>
<keyword evidence="4 5" id="KW-0472">Membrane</keyword>
<accession>A0A7K7EPE4</accession>
<dbReference type="Pfam" id="PF15831">
    <property type="entry name" value="SMIM5_18_22"/>
    <property type="match status" value="1"/>
</dbReference>
<dbReference type="GO" id="GO:0016020">
    <property type="term" value="C:membrane"/>
    <property type="evidence" value="ECO:0007669"/>
    <property type="project" value="UniProtKB-SubCell"/>
</dbReference>
<dbReference type="CDD" id="cd20254">
    <property type="entry name" value="CASIMO1_SMIM5"/>
    <property type="match status" value="1"/>
</dbReference>
<proteinExistence type="predicted"/>
<comment type="caution">
    <text evidence="6">The sequence shown here is derived from an EMBL/GenBank/DDBJ whole genome shotgun (WGS) entry which is preliminary data.</text>
</comment>
<organism evidence="6 7">
    <name type="scientific">Sylvia atricapilla</name>
    <name type="common">blackcap</name>
    <dbReference type="NCBI Taxonomy" id="48155"/>
    <lineage>
        <taxon>Eukaryota</taxon>
        <taxon>Metazoa</taxon>
        <taxon>Chordata</taxon>
        <taxon>Craniata</taxon>
        <taxon>Vertebrata</taxon>
        <taxon>Euteleostomi</taxon>
        <taxon>Archelosauria</taxon>
        <taxon>Archosauria</taxon>
        <taxon>Dinosauria</taxon>
        <taxon>Saurischia</taxon>
        <taxon>Theropoda</taxon>
        <taxon>Coelurosauria</taxon>
        <taxon>Aves</taxon>
        <taxon>Neognathae</taxon>
        <taxon>Neoaves</taxon>
        <taxon>Telluraves</taxon>
        <taxon>Australaves</taxon>
        <taxon>Passeriformes</taxon>
        <taxon>Sylvioidea</taxon>
        <taxon>Sylviidae</taxon>
        <taxon>Sylviinae</taxon>
        <taxon>Sylvia</taxon>
    </lineage>
</organism>
<feature type="non-terminal residue" evidence="6">
    <location>
        <position position="81"/>
    </location>
</feature>
<evidence type="ECO:0000256" key="3">
    <source>
        <dbReference type="ARBA" id="ARBA00022989"/>
    </source>
</evidence>
<dbReference type="InterPro" id="IPR031671">
    <property type="entry name" value="SMIM5/18/22"/>
</dbReference>
<gene>
    <name evidence="6" type="primary">Smim5</name>
    <name evidence="6" type="ORF">SYLATR_R08221</name>
</gene>
<protein>
    <submittedName>
        <fullName evidence="6">SMIM5 protein</fullName>
    </submittedName>
</protein>
<evidence type="ECO:0000256" key="1">
    <source>
        <dbReference type="ARBA" id="ARBA00004167"/>
    </source>
</evidence>
<dbReference type="AlphaFoldDB" id="A0A7K7EPE4"/>
<evidence type="ECO:0000256" key="2">
    <source>
        <dbReference type="ARBA" id="ARBA00022692"/>
    </source>
</evidence>
<feature type="non-terminal residue" evidence="6">
    <location>
        <position position="1"/>
    </location>
</feature>
<evidence type="ECO:0000256" key="5">
    <source>
        <dbReference type="SAM" id="Phobius"/>
    </source>
</evidence>
<dbReference type="InterPro" id="IPR047133">
    <property type="entry name" value="SMIM5"/>
</dbReference>
<evidence type="ECO:0000256" key="4">
    <source>
        <dbReference type="ARBA" id="ARBA00023136"/>
    </source>
</evidence>
<sequence length="81" mass="8809">MSSEGFLKEIQDIGEKFLLKLRKLPQAEPVEIASFSVVLLFIVTVLVLTIIACSCCCYSCCGCGGGPDPRHRKSQVRPAAH</sequence>
<keyword evidence="2 5" id="KW-0812">Transmembrane</keyword>
<keyword evidence="7" id="KW-1185">Reference proteome</keyword>
<keyword evidence="3 5" id="KW-1133">Transmembrane helix</keyword>
<dbReference type="PANTHER" id="PTHR37344:SF1">
    <property type="entry name" value="SMALL INTEGRAL MEMBRANE PROTEIN 5"/>
    <property type="match status" value="1"/>
</dbReference>
<reference evidence="6 7" key="1">
    <citation type="submission" date="2019-09" db="EMBL/GenBank/DDBJ databases">
        <title>Bird 10,000 Genomes (B10K) Project - Family phase.</title>
        <authorList>
            <person name="Zhang G."/>
        </authorList>
    </citation>
    <scope>NUCLEOTIDE SEQUENCE [LARGE SCALE GENOMIC DNA]</scope>
    <source>
        <strain evidence="6">OUT-0013</strain>
        <tissue evidence="6">Blood</tissue>
    </source>
</reference>
<comment type="subcellular location">
    <subcellularLocation>
        <location evidence="1">Membrane</location>
        <topology evidence="1">Single-pass membrane protein</topology>
    </subcellularLocation>
</comment>
<evidence type="ECO:0000313" key="6">
    <source>
        <dbReference type="EMBL" id="NWY47014.1"/>
    </source>
</evidence>
<dbReference type="PANTHER" id="PTHR37344">
    <property type="entry name" value="SMALL INTEGRAL MEMBRANE PROTEIN 5"/>
    <property type="match status" value="1"/>
</dbReference>
<evidence type="ECO:0000313" key="7">
    <source>
        <dbReference type="Proteomes" id="UP000573818"/>
    </source>
</evidence>
<dbReference type="EMBL" id="VZSL01000100">
    <property type="protein sequence ID" value="NWY47014.1"/>
    <property type="molecule type" value="Genomic_DNA"/>
</dbReference>